<dbReference type="EMBL" id="FM992688">
    <property type="protein sequence ID" value="CAX45474.1"/>
    <property type="molecule type" value="Genomic_DNA"/>
</dbReference>
<dbReference type="KEGG" id="cdu:CD36_11200"/>
<dbReference type="GeneID" id="8045310"/>
<organism evidence="2 3">
    <name type="scientific">Candida dubliniensis (strain CD36 / ATCC MYA-646 / CBS 7987 / NCPF 3949 / NRRL Y-17841)</name>
    <name type="common">Yeast</name>
    <dbReference type="NCBI Taxonomy" id="573826"/>
    <lineage>
        <taxon>Eukaryota</taxon>
        <taxon>Fungi</taxon>
        <taxon>Dikarya</taxon>
        <taxon>Ascomycota</taxon>
        <taxon>Saccharomycotina</taxon>
        <taxon>Pichiomycetes</taxon>
        <taxon>Debaryomycetaceae</taxon>
        <taxon>Candida/Lodderomyces clade</taxon>
        <taxon>Candida</taxon>
    </lineage>
</organism>
<dbReference type="AlphaFoldDB" id="B9W9J1"/>
<accession>B9W9J1</accession>
<dbReference type="InterPro" id="IPR029032">
    <property type="entry name" value="AhpD-like"/>
</dbReference>
<keyword evidence="3" id="KW-1185">Reference proteome</keyword>
<dbReference type="PANTHER" id="PTHR28180:SF2">
    <property type="entry name" value="PEROXISOMAL PROTEIN 2"/>
    <property type="match status" value="1"/>
</dbReference>
<name>B9W9J1_CANDC</name>
<dbReference type="OrthoDB" id="5537330at2759"/>
<proteinExistence type="predicted"/>
<dbReference type="eggNOG" id="ENOG502RCP9">
    <property type="taxonomic scope" value="Eukaryota"/>
</dbReference>
<dbReference type="Proteomes" id="UP000002605">
    <property type="component" value="Chromosome 1"/>
</dbReference>
<dbReference type="HOGENOM" id="CLU_065389_3_0_1"/>
<gene>
    <name evidence="1" type="ordered locus">Cd36_11200</name>
    <name evidence="2" type="ORF">CD36_11200</name>
</gene>
<evidence type="ECO:0008006" key="4">
    <source>
        <dbReference type="Google" id="ProtNLM"/>
    </source>
</evidence>
<evidence type="ECO:0000313" key="2">
    <source>
        <dbReference type="EMBL" id="CAX45474.1"/>
    </source>
</evidence>
<reference evidence="2 3" key="1">
    <citation type="journal article" date="2009" name="Genome Res.">
        <title>Comparative genomics of the fungal pathogens Candida dubliniensis and Candida albicans.</title>
        <authorList>
            <person name="Jackson A.P."/>
            <person name="Gamble J.A."/>
            <person name="Yeomans T."/>
            <person name="Moran G.P."/>
            <person name="Saunders D."/>
            <person name="Harris D."/>
            <person name="Aslett M."/>
            <person name="Barrell J.F."/>
            <person name="Butler G."/>
            <person name="Citiulo F."/>
            <person name="Coleman D.C."/>
            <person name="de Groot P.W.J."/>
            <person name="Goodwin T.J."/>
            <person name="Quail M.A."/>
            <person name="McQuillan J."/>
            <person name="Munro C.A."/>
            <person name="Pain A."/>
            <person name="Poulter R.T."/>
            <person name="Rajandream M.A."/>
            <person name="Renauld H."/>
            <person name="Spiering M.J."/>
            <person name="Tivey A."/>
            <person name="Gow N.A.R."/>
            <person name="Barrell B."/>
            <person name="Sullivan D.J."/>
            <person name="Berriman M."/>
        </authorList>
    </citation>
    <scope>NUCLEOTIDE SEQUENCE [LARGE SCALE GENOMIC DNA]</scope>
    <source>
        <strain evidence="3">CD36 / ATCC MYA-646 / CBS 7987 / NCPF 3949 / NRRL Y-17841</strain>
    </source>
</reference>
<protein>
    <recommendedName>
        <fullName evidence="4">Carboxymuconolactone decarboxylase-like domain-containing protein</fullName>
    </recommendedName>
</protein>
<dbReference type="CGD" id="CAL0000169015">
    <property type="gene designation" value="Cd36_11200"/>
</dbReference>
<dbReference type="SUPFAM" id="SSF69118">
    <property type="entry name" value="AhpD-like"/>
    <property type="match status" value="1"/>
</dbReference>
<sequence length="346" mass="39318">MTITTTTTTTTTTPSITPELLLKFAYSYPNLQNSWYLIAVATLTQLNLSEEIPKIFHFALRQQLLEFQNDSNLLTNEIMLKLAKDSISSSEKFLDIYQTGVKLPDVLIPHTYSEKLPLNYKYHQSKDIRQTQQSIVDQIREVLLKISMFSGLPKSINSLLILKSVTPTALTNSNSNSNINLPKRKNIVEPIEEKNITPNITPNMNVTDTIDGKISSESIIVDQIVTNLIEGSDYWNTIYSNKLNLRIKKEMLRTYPDLWYFVYHHIYGPLISFTEILSSQKTSFSLIACMIPQDVNSQLKGHLKGAINNGATKEEVNNVIQLVFDICDSLNQTQLWKDGKQSVPKL</sequence>
<evidence type="ECO:0000313" key="1">
    <source>
        <dbReference type="CGD" id="CAL0000169015"/>
    </source>
</evidence>
<dbReference type="PANTHER" id="PTHR28180">
    <property type="entry name" value="CONSERVED MITOCHONDRIAL PROTEIN-RELATED"/>
    <property type="match status" value="1"/>
</dbReference>
<evidence type="ECO:0000313" key="3">
    <source>
        <dbReference type="Proteomes" id="UP000002605"/>
    </source>
</evidence>
<dbReference type="RefSeq" id="XP_002417761.1">
    <property type="nucleotide sequence ID" value="XM_002417716.1"/>
</dbReference>
<dbReference type="Gene3D" id="1.20.1290.10">
    <property type="entry name" value="AhpD-like"/>
    <property type="match status" value="1"/>
</dbReference>
<dbReference type="InterPro" id="IPR052999">
    <property type="entry name" value="PTS1_Protein"/>
</dbReference>